<evidence type="ECO:0000256" key="3">
    <source>
        <dbReference type="SAM" id="Coils"/>
    </source>
</evidence>
<sequence>MTKRTPTRQHRNARGVPAPVADNLPATAEPLPGPMPAVRLYRAADLSALPFATTGDLAPLPGLPGQERAREAIGLGAAIGAQGFNIFAIGRSGARIGGSVRALLEETAKGRPPPPDWVYVNCFAAPHRPRALSLPAGRGPALQASLAGMIEELRAALPAMFEGEDYQRRRSAIETSLHGQAEEAFSALAEKASADGMAIVRTPMGFAVAPAKDGKVVPPEEFSTWPETQQKETRGRIERIEKELEQTLRAIPRFERQRREAIRELDRETAKFVIDEAVSEAAAPFADLPEVTAHLEAVRADLVENVQLFIGEQGEGAEALPTGLRAGSPLDRYAVNVLVTRNGAPAGAPVVEELHPTLANLVGRIEHLPVQGALVTNFRMIRAGALHRANGGTIVIDVRALLTEPFSWEALKRALTRGEIVIEDPARFMGLAQTVSLEPDAIPFDAKVVLVGDRMLYYLLAAYDPDLARHFKIVADFDDEAVRSPESEAMLARVIATLAREQGARALSREAVARAIEHAARLAGDSERLTLLVEDLRDLVTEAGHWAGAAGRAVTGREDIDRAIAEQRRRLERPVLLTRDSILRGVALIDTAGERVGQVNGLSVLDLGGLAFGRPTRITARVRPGSGRILDIEREVELGGPIHSKGVMILSGFLAGRYAQAGGMSLQASLVFEQSYGGVEGDSASAAELLTLLSALSGLPMRQDLAITGSVNQHGDIQPIGGVNEKIEGFFEICAARGLTGTQGVIIPLSNVQHLMLRAEVVEACAAGRFAVYAVGGIDEAARLLMGREPGTRGVDGRFPYGSINGRVEATLARFAAVQRGKARKGVEEEE</sequence>
<dbReference type="PROSITE" id="PS51786">
    <property type="entry name" value="LON_PROTEOLYTIC"/>
    <property type="match status" value="1"/>
</dbReference>
<proteinExistence type="inferred from homology"/>
<evidence type="ECO:0000313" key="7">
    <source>
        <dbReference type="EMBL" id="NKE17615.1"/>
    </source>
</evidence>
<dbReference type="PANTHER" id="PTHR10046">
    <property type="entry name" value="ATP DEPENDENT LON PROTEASE FAMILY MEMBER"/>
    <property type="match status" value="1"/>
</dbReference>
<organism evidence="6 9">
    <name type="scientific">Neoroseomonas oryzicola</name>
    <dbReference type="NCBI Taxonomy" id="535904"/>
    <lineage>
        <taxon>Bacteria</taxon>
        <taxon>Pseudomonadati</taxon>
        <taxon>Pseudomonadota</taxon>
        <taxon>Alphaproteobacteria</taxon>
        <taxon>Acetobacterales</taxon>
        <taxon>Acetobacteraceae</taxon>
        <taxon>Neoroseomonas</taxon>
    </lineage>
</organism>
<dbReference type="GO" id="GO:0005524">
    <property type="term" value="F:ATP binding"/>
    <property type="evidence" value="ECO:0007669"/>
    <property type="project" value="InterPro"/>
</dbReference>
<protein>
    <recommendedName>
        <fullName evidence="2">endopeptidase La</fullName>
        <ecNumber evidence="2">3.4.21.53</ecNumber>
    </recommendedName>
</protein>
<dbReference type="Gene3D" id="3.30.230.10">
    <property type="match status" value="1"/>
</dbReference>
<gene>
    <name evidence="7" type="ORF">GWK15_11735</name>
    <name evidence="6" type="ORF">GXW75_04130</name>
</gene>
<feature type="coiled-coil region" evidence="3">
    <location>
        <begin position="230"/>
        <end position="271"/>
    </location>
</feature>
<dbReference type="Pfam" id="PF20437">
    <property type="entry name" value="LonC_helical"/>
    <property type="match status" value="1"/>
</dbReference>
<dbReference type="InterPro" id="IPR046843">
    <property type="entry name" value="LonB_AAA-LID"/>
</dbReference>
<keyword evidence="3" id="KW-0175">Coiled coil</keyword>
<feature type="region of interest" description="Disordered" evidence="4">
    <location>
        <begin position="1"/>
        <end position="29"/>
    </location>
</feature>
<dbReference type="SUPFAM" id="SSF54211">
    <property type="entry name" value="Ribosomal protein S5 domain 2-like"/>
    <property type="match status" value="1"/>
</dbReference>
<dbReference type="Proteomes" id="UP001138708">
    <property type="component" value="Unassembled WGS sequence"/>
</dbReference>
<dbReference type="EC" id="3.4.21.53" evidence="2"/>
<evidence type="ECO:0000313" key="9">
    <source>
        <dbReference type="Proteomes" id="UP001138708"/>
    </source>
</evidence>
<name>A0A9X9WDL6_9PROT</name>
<dbReference type="EMBL" id="JAAEDK010000007">
    <property type="protein sequence ID" value="MBR0658426.1"/>
    <property type="molecule type" value="Genomic_DNA"/>
</dbReference>
<dbReference type="Pfam" id="PF05362">
    <property type="entry name" value="Lon_C"/>
    <property type="match status" value="1"/>
</dbReference>
<evidence type="ECO:0000313" key="8">
    <source>
        <dbReference type="Proteomes" id="UP000746741"/>
    </source>
</evidence>
<keyword evidence="8" id="KW-1185">Reference proteome</keyword>
<dbReference type="InterPro" id="IPR027065">
    <property type="entry name" value="Lon_Prtase"/>
</dbReference>
<reference evidence="6" key="1">
    <citation type="submission" date="2020-01" db="EMBL/GenBank/DDBJ databases">
        <authorList>
            <person name="Rat A."/>
        </authorList>
    </citation>
    <scope>NUCLEOTIDE SEQUENCE</scope>
    <source>
        <strain evidence="6">LMG 31161</strain>
    </source>
</reference>
<dbReference type="Pfam" id="PF20436">
    <property type="entry name" value="LonB_AAA-LID"/>
    <property type="match status" value="1"/>
</dbReference>
<dbReference type="AlphaFoldDB" id="A0A9X9WDL6"/>
<feature type="domain" description="Lon proteolytic" evidence="5">
    <location>
        <begin position="593"/>
        <end position="788"/>
    </location>
</feature>
<dbReference type="GO" id="GO:0006508">
    <property type="term" value="P:proteolysis"/>
    <property type="evidence" value="ECO:0007669"/>
    <property type="project" value="UniProtKB-KW"/>
</dbReference>
<dbReference type="InterPro" id="IPR014721">
    <property type="entry name" value="Ribsml_uS5_D2-typ_fold_subgr"/>
</dbReference>
<evidence type="ECO:0000256" key="2">
    <source>
        <dbReference type="PROSITE-ProRule" id="PRU01122"/>
    </source>
</evidence>
<evidence type="ECO:0000259" key="5">
    <source>
        <dbReference type="PROSITE" id="PS51786"/>
    </source>
</evidence>
<reference evidence="6" key="3">
    <citation type="journal article" date="2021" name="Syst. Appl. Microbiol.">
        <title>Roseomonas hellenica sp. nov., isolated from roots of wild-growing Alkanna tinctoria.</title>
        <authorList>
            <person name="Rat A."/>
            <person name="Naranjo H.D."/>
            <person name="Lebbe L."/>
            <person name="Cnockaert M."/>
            <person name="Krigas N."/>
            <person name="Grigoriadou K."/>
            <person name="Maloupa E."/>
            <person name="Willems A."/>
        </authorList>
    </citation>
    <scope>NUCLEOTIDE SEQUENCE</scope>
    <source>
        <strain evidence="6">LMG 31161</strain>
    </source>
</reference>
<accession>A0A9X9WDL6</accession>
<evidence type="ECO:0000313" key="6">
    <source>
        <dbReference type="EMBL" id="MBR0658426.1"/>
    </source>
</evidence>
<evidence type="ECO:0000256" key="4">
    <source>
        <dbReference type="SAM" id="MobiDB-lite"/>
    </source>
</evidence>
<dbReference type="InterPro" id="IPR041699">
    <property type="entry name" value="AAA_32"/>
</dbReference>
<dbReference type="InterPro" id="IPR046844">
    <property type="entry name" value="Lon-like_helical"/>
</dbReference>
<keyword evidence="1 2" id="KW-0645">Protease</keyword>
<dbReference type="EMBL" id="JAAVUP010000003">
    <property type="protein sequence ID" value="NKE17615.1"/>
    <property type="molecule type" value="Genomic_DNA"/>
</dbReference>
<dbReference type="InterPro" id="IPR008269">
    <property type="entry name" value="Lon_proteolytic"/>
</dbReference>
<dbReference type="GO" id="GO:0004176">
    <property type="term" value="F:ATP-dependent peptidase activity"/>
    <property type="evidence" value="ECO:0007669"/>
    <property type="project" value="UniProtKB-UniRule"/>
</dbReference>
<dbReference type="InterPro" id="IPR027417">
    <property type="entry name" value="P-loop_NTPase"/>
</dbReference>
<dbReference type="SUPFAM" id="SSF52540">
    <property type="entry name" value="P-loop containing nucleoside triphosphate hydrolases"/>
    <property type="match status" value="1"/>
</dbReference>
<dbReference type="Pfam" id="PF13654">
    <property type="entry name" value="AAA_32"/>
    <property type="match status" value="1"/>
</dbReference>
<dbReference type="PRINTS" id="PR00830">
    <property type="entry name" value="ENDOLAPTASE"/>
</dbReference>
<keyword evidence="2" id="KW-0378">Hydrolase</keyword>
<dbReference type="GO" id="GO:0004252">
    <property type="term" value="F:serine-type endopeptidase activity"/>
    <property type="evidence" value="ECO:0007669"/>
    <property type="project" value="UniProtKB-UniRule"/>
</dbReference>
<dbReference type="GO" id="GO:0030163">
    <property type="term" value="P:protein catabolic process"/>
    <property type="evidence" value="ECO:0007669"/>
    <property type="project" value="InterPro"/>
</dbReference>
<dbReference type="RefSeq" id="WP_168041527.1">
    <property type="nucleotide sequence ID" value="NZ_JAAEDK010000007.1"/>
</dbReference>
<comment type="similarity">
    <text evidence="2">Belongs to the peptidase S16 family.</text>
</comment>
<comment type="catalytic activity">
    <reaction evidence="2">
        <text>Hydrolysis of proteins in presence of ATP.</text>
        <dbReference type="EC" id="3.4.21.53"/>
    </reaction>
</comment>
<dbReference type="Gene3D" id="1.10.8.60">
    <property type="match status" value="1"/>
</dbReference>
<dbReference type="InterPro" id="IPR020568">
    <property type="entry name" value="Ribosomal_Su5_D2-typ_SF"/>
</dbReference>
<keyword evidence="2" id="KW-0720">Serine protease</keyword>
<feature type="compositionally biased region" description="Basic residues" evidence="4">
    <location>
        <begin position="1"/>
        <end position="13"/>
    </location>
</feature>
<comment type="caution">
    <text evidence="6">The sequence shown here is derived from an EMBL/GenBank/DDBJ whole genome shotgun (WGS) entry which is preliminary data.</text>
</comment>
<feature type="active site" evidence="2">
    <location>
        <position position="683"/>
    </location>
</feature>
<dbReference type="Proteomes" id="UP000746741">
    <property type="component" value="Unassembled WGS sequence"/>
</dbReference>
<reference evidence="7 8" key="2">
    <citation type="submission" date="2020-02" db="EMBL/GenBank/DDBJ databases">
        <authorList>
            <person name="Sun Q."/>
            <person name="Inoue M."/>
        </authorList>
    </citation>
    <scope>NUCLEOTIDE SEQUENCE [LARGE SCALE GENOMIC DNA]</scope>
    <source>
        <strain evidence="7 8">KCTC 22478</strain>
    </source>
</reference>
<evidence type="ECO:0000256" key="1">
    <source>
        <dbReference type="ARBA" id="ARBA00022670"/>
    </source>
</evidence>
<feature type="active site" evidence="2">
    <location>
        <position position="726"/>
    </location>
</feature>
<dbReference type="Gene3D" id="3.40.50.300">
    <property type="entry name" value="P-loop containing nucleotide triphosphate hydrolases"/>
    <property type="match status" value="2"/>
</dbReference>